<evidence type="ECO:0000313" key="1">
    <source>
        <dbReference type="Proteomes" id="UP000095284"/>
    </source>
</evidence>
<name>A0A1I7SVG0_BURXY</name>
<sequence>MTCLRDGALDYFHYSVCLPHELDEEWQIWLAEDIVRVLLISNRFLTTFFSPSSNNIDVGDETFRLNVYGRTYFAEDPLRLARLAKVAMREEIRGLSICLPPTTAPQLAKLTKLLFWGKNSELRECRRGWESFDNGPKQMEWPETMSVQFVFDGSVTEALNGEKIVVLD</sequence>
<proteinExistence type="predicted"/>
<accession>A0A1I7SVG0</accession>
<reference evidence="2" key="1">
    <citation type="submission" date="2016-11" db="UniProtKB">
        <authorList>
            <consortium name="WormBaseParasite"/>
        </authorList>
    </citation>
    <scope>IDENTIFICATION</scope>
</reference>
<evidence type="ECO:0000313" key="2">
    <source>
        <dbReference type="WBParaSite" id="BXY_1703600.1"/>
    </source>
</evidence>
<protein>
    <submittedName>
        <fullName evidence="2">BTB/POZ domain-containing protein</fullName>
    </submittedName>
</protein>
<organism evidence="1 2">
    <name type="scientific">Bursaphelenchus xylophilus</name>
    <name type="common">Pinewood nematode worm</name>
    <name type="synonym">Aphelenchoides xylophilus</name>
    <dbReference type="NCBI Taxonomy" id="6326"/>
    <lineage>
        <taxon>Eukaryota</taxon>
        <taxon>Metazoa</taxon>
        <taxon>Ecdysozoa</taxon>
        <taxon>Nematoda</taxon>
        <taxon>Chromadorea</taxon>
        <taxon>Rhabditida</taxon>
        <taxon>Tylenchina</taxon>
        <taxon>Tylenchomorpha</taxon>
        <taxon>Aphelenchoidea</taxon>
        <taxon>Aphelenchoididae</taxon>
        <taxon>Bursaphelenchus</taxon>
    </lineage>
</organism>
<dbReference type="Proteomes" id="UP000095284">
    <property type="component" value="Unplaced"/>
</dbReference>
<dbReference type="AlphaFoldDB" id="A0A1I7SVG0"/>
<dbReference type="WBParaSite" id="BXY_1703600.1">
    <property type="protein sequence ID" value="BXY_1703600.1"/>
    <property type="gene ID" value="BXY_1703600"/>
</dbReference>